<dbReference type="PANTHER" id="PTHR43781:SF1">
    <property type="entry name" value="SACCHAROPINE DEHYDROGENASE"/>
    <property type="match status" value="1"/>
</dbReference>
<dbReference type="InterPro" id="IPR005097">
    <property type="entry name" value="Sacchrp_dh_NADP-bd"/>
</dbReference>
<dbReference type="InterPro" id="IPR036291">
    <property type="entry name" value="NAD(P)-bd_dom_sf"/>
</dbReference>
<gene>
    <name evidence="3" type="ORF">GCM10007964_23160</name>
</gene>
<accession>A0A917R0H7</accession>
<evidence type="ECO:0000313" key="3">
    <source>
        <dbReference type="EMBL" id="GGK79906.1"/>
    </source>
</evidence>
<comment type="caution">
    <text evidence="3">The sequence shown here is derived from an EMBL/GenBank/DDBJ whole genome shotgun (WGS) entry which is preliminary data.</text>
</comment>
<evidence type="ECO:0000259" key="2">
    <source>
        <dbReference type="Pfam" id="PF03435"/>
    </source>
</evidence>
<sequence>MSVGLTIPVTGDREPAALWILKSPAGYGTYMTSPRIVLFGATGFTGRLTVDALLACGARPVLAGRSQQRLSALASSLPVELPTAVADVHRPATLRRIIEPGTVLISTVGPFARWGEPAVEAAIEAGGVYLDSTGEPAFIRRIFQRYGPAAAAAGATLLTAFGYDYVPGNLAASLALRKAGPDAVRVDVGYFLRGNLARRASAGTRASALGMLLAPMYGFRDGRILREHGRTRVFQVDGRARHALSVGASEHFALPRTHTGLREVNVYLGWLGGLTRAAGVLAKATPFVAAIPGAKRLTEAVADRMLRSPRPATAAPEPGTATTAGDGAPGRGDAASGPAGTAPDGAGLTSQVVAEAYDDRGRKIASVELHGGDPYDFTARVLAWAATTAATGGVHACGAVGPVEAFGLDVLARGCANAGLLAA</sequence>
<protein>
    <recommendedName>
        <fullName evidence="2">Saccharopine dehydrogenase NADP binding domain-containing protein</fullName>
    </recommendedName>
</protein>
<dbReference type="SUPFAM" id="SSF51735">
    <property type="entry name" value="NAD(P)-binding Rossmann-fold domains"/>
    <property type="match status" value="1"/>
</dbReference>
<feature type="region of interest" description="Disordered" evidence="1">
    <location>
        <begin position="308"/>
        <end position="347"/>
    </location>
</feature>
<feature type="domain" description="Saccharopine dehydrogenase NADP binding" evidence="2">
    <location>
        <begin position="36"/>
        <end position="157"/>
    </location>
</feature>
<evidence type="ECO:0000256" key="1">
    <source>
        <dbReference type="SAM" id="MobiDB-lite"/>
    </source>
</evidence>
<dbReference type="PANTHER" id="PTHR43781">
    <property type="entry name" value="SACCHAROPINE DEHYDROGENASE"/>
    <property type="match status" value="1"/>
</dbReference>
<dbReference type="Proteomes" id="UP000645217">
    <property type="component" value="Unassembled WGS sequence"/>
</dbReference>
<dbReference type="Gene3D" id="3.40.50.720">
    <property type="entry name" value="NAD(P)-binding Rossmann-like Domain"/>
    <property type="match status" value="1"/>
</dbReference>
<evidence type="ECO:0000313" key="4">
    <source>
        <dbReference type="Proteomes" id="UP000645217"/>
    </source>
</evidence>
<reference evidence="3" key="1">
    <citation type="journal article" date="2014" name="Int. J. Syst. Evol. Microbiol.">
        <title>Complete genome sequence of Corynebacterium casei LMG S-19264T (=DSM 44701T), isolated from a smear-ripened cheese.</title>
        <authorList>
            <consortium name="US DOE Joint Genome Institute (JGI-PGF)"/>
            <person name="Walter F."/>
            <person name="Albersmeier A."/>
            <person name="Kalinowski J."/>
            <person name="Ruckert C."/>
        </authorList>
    </citation>
    <scope>NUCLEOTIDE SEQUENCE</scope>
    <source>
        <strain evidence="3">JCM 13064</strain>
    </source>
</reference>
<organism evidence="3 4">
    <name type="scientific">Sphaerisporangium melleum</name>
    <dbReference type="NCBI Taxonomy" id="321316"/>
    <lineage>
        <taxon>Bacteria</taxon>
        <taxon>Bacillati</taxon>
        <taxon>Actinomycetota</taxon>
        <taxon>Actinomycetes</taxon>
        <taxon>Streptosporangiales</taxon>
        <taxon>Streptosporangiaceae</taxon>
        <taxon>Sphaerisporangium</taxon>
    </lineage>
</organism>
<name>A0A917R0H7_9ACTN</name>
<proteinExistence type="predicted"/>
<feature type="compositionally biased region" description="Low complexity" evidence="1">
    <location>
        <begin position="309"/>
        <end position="340"/>
    </location>
</feature>
<dbReference type="AlphaFoldDB" id="A0A917R0H7"/>
<reference evidence="3" key="2">
    <citation type="submission" date="2020-09" db="EMBL/GenBank/DDBJ databases">
        <authorList>
            <person name="Sun Q."/>
            <person name="Ohkuma M."/>
        </authorList>
    </citation>
    <scope>NUCLEOTIDE SEQUENCE</scope>
    <source>
        <strain evidence="3">JCM 13064</strain>
    </source>
</reference>
<dbReference type="Pfam" id="PF03435">
    <property type="entry name" value="Sacchrp_dh_NADP"/>
    <property type="match status" value="1"/>
</dbReference>
<keyword evidence="4" id="KW-1185">Reference proteome</keyword>
<dbReference type="EMBL" id="BMNT01000011">
    <property type="protein sequence ID" value="GGK79906.1"/>
    <property type="molecule type" value="Genomic_DNA"/>
</dbReference>